<accession>A0A812DHA5</accession>
<reference evidence="1" key="1">
    <citation type="submission" date="2021-01" db="EMBL/GenBank/DDBJ databases">
        <authorList>
            <person name="Li R."/>
            <person name="Bekaert M."/>
        </authorList>
    </citation>
    <scope>NUCLEOTIDE SEQUENCE</scope>
    <source>
        <strain evidence="1">Farmed</strain>
    </source>
</reference>
<keyword evidence="2" id="KW-1185">Reference proteome</keyword>
<protein>
    <submittedName>
        <fullName evidence="1">Uncharacterized protein</fullName>
    </submittedName>
</protein>
<name>A0A812DHA5_ACAPH</name>
<dbReference type="AlphaFoldDB" id="A0A812DHA5"/>
<sequence length="477" mass="54244">MDPLSLPFLYPFFFFSHISSPLVHSQVFFRRTLDFLLHPSFFSARTLSFLLYTSSQSFLQLFCRLSLQRVFSFFIATRHIAFSPPVCLLYTYSCLPSPPAVHLSFFSRRHLVFLLHQDTRKSSIHIYSRLSSSHILSAVFSTRPHVFLLCSASARSLVFLLHQGTRQSSLHILSSFFSCRPFVFLLHTSSHLSFLHVLTCFFSARPLPVLSPFLSTRALVNLLSTYSRLSSRAVLSSFFFTPPLICLFFTSSRVSYLTGLCPFSHLSSPPGHSRPLPFLLHPSTRLSSQPVSSSTRPLTSLLRFFSLFSFLPVLSSFFPIRLSSLSVFSPFFSTLPLLYTPSHLSPPTGLSFFSTHQSSLIIFSPSISICSLVFLLYSSCRLFSQPVFLFFFSNRHIFFSSPIRLSSLPLFSSSSSVHTSFFSTLPLVFLITFNFSFESMNTYDIPSYIFYHPLKFFMNLMSTAKSEANLQTMATLK</sequence>
<gene>
    <name evidence="1" type="ORF">SPHA_52273</name>
</gene>
<evidence type="ECO:0000313" key="2">
    <source>
        <dbReference type="Proteomes" id="UP000597762"/>
    </source>
</evidence>
<organism evidence="1 2">
    <name type="scientific">Acanthosepion pharaonis</name>
    <name type="common">Pharaoh cuttlefish</name>
    <name type="synonym">Sepia pharaonis</name>
    <dbReference type="NCBI Taxonomy" id="158019"/>
    <lineage>
        <taxon>Eukaryota</taxon>
        <taxon>Metazoa</taxon>
        <taxon>Spiralia</taxon>
        <taxon>Lophotrochozoa</taxon>
        <taxon>Mollusca</taxon>
        <taxon>Cephalopoda</taxon>
        <taxon>Coleoidea</taxon>
        <taxon>Decapodiformes</taxon>
        <taxon>Sepiida</taxon>
        <taxon>Sepiina</taxon>
        <taxon>Sepiidae</taxon>
        <taxon>Acanthosepion</taxon>
    </lineage>
</organism>
<comment type="caution">
    <text evidence="1">The sequence shown here is derived from an EMBL/GenBank/DDBJ whole genome shotgun (WGS) entry which is preliminary data.</text>
</comment>
<dbReference type="EMBL" id="CAHIKZ030003228">
    <property type="protein sequence ID" value="CAE1297810.1"/>
    <property type="molecule type" value="Genomic_DNA"/>
</dbReference>
<evidence type="ECO:0000313" key="1">
    <source>
        <dbReference type="EMBL" id="CAE1297810.1"/>
    </source>
</evidence>
<dbReference type="Proteomes" id="UP000597762">
    <property type="component" value="Unassembled WGS sequence"/>
</dbReference>
<proteinExistence type="predicted"/>